<keyword evidence="2" id="KW-1185">Reference proteome</keyword>
<dbReference type="OrthoDB" id="10549858at2759"/>
<dbReference type="AlphaFoldDB" id="A0A4P9XJU1"/>
<protein>
    <submittedName>
        <fullName evidence="1">Uncharacterized protein</fullName>
    </submittedName>
</protein>
<sequence>MADVQKPIMTLPTLELPPYSPTLSSASSLSPVSPMSPLSPLSPAINLEALGPLLAVAAADADGRPIKPSFSAVAPTSHHRLPIFVQLTEREARRRERVALARGLLAELAMHRREMAHFKKTHTARLAQLEHERVAPMDAAVAAATAAAIASGNHGQSGVLHSSGRLARAAMAAARQRGRLSPAQLAANRGQSERAVAVLKMADSLEEHGEQLAQTIKALVATLEHRSASTYGVYGDEDSDASLSDHGSDDHLPCASHPMAQLMALTTDVDRLRCGADELIRQYPA</sequence>
<proteinExistence type="predicted"/>
<name>A0A4P9XJU1_9FUNG</name>
<gene>
    <name evidence="1" type="ORF">THASP1DRAFT_25559</name>
</gene>
<evidence type="ECO:0000313" key="1">
    <source>
        <dbReference type="EMBL" id="RKP06044.1"/>
    </source>
</evidence>
<organism evidence="1 2">
    <name type="scientific">Thamnocephalis sphaerospora</name>
    <dbReference type="NCBI Taxonomy" id="78915"/>
    <lineage>
        <taxon>Eukaryota</taxon>
        <taxon>Fungi</taxon>
        <taxon>Fungi incertae sedis</taxon>
        <taxon>Zoopagomycota</taxon>
        <taxon>Zoopagomycotina</taxon>
        <taxon>Zoopagomycetes</taxon>
        <taxon>Zoopagales</taxon>
        <taxon>Sigmoideomycetaceae</taxon>
        <taxon>Thamnocephalis</taxon>
    </lineage>
</organism>
<reference evidence="2" key="1">
    <citation type="journal article" date="2018" name="Nat. Microbiol.">
        <title>Leveraging single-cell genomics to expand the fungal tree of life.</title>
        <authorList>
            <person name="Ahrendt S.R."/>
            <person name="Quandt C.A."/>
            <person name="Ciobanu D."/>
            <person name="Clum A."/>
            <person name="Salamov A."/>
            <person name="Andreopoulos B."/>
            <person name="Cheng J.F."/>
            <person name="Woyke T."/>
            <person name="Pelin A."/>
            <person name="Henrissat B."/>
            <person name="Reynolds N.K."/>
            <person name="Benny G.L."/>
            <person name="Smith M.E."/>
            <person name="James T.Y."/>
            <person name="Grigoriev I.V."/>
        </authorList>
    </citation>
    <scope>NUCLEOTIDE SEQUENCE [LARGE SCALE GENOMIC DNA]</scope>
    <source>
        <strain evidence="2">RSA 1356</strain>
    </source>
</reference>
<dbReference type="Proteomes" id="UP000271241">
    <property type="component" value="Unassembled WGS sequence"/>
</dbReference>
<dbReference type="EMBL" id="KZ992967">
    <property type="protein sequence ID" value="RKP06044.1"/>
    <property type="molecule type" value="Genomic_DNA"/>
</dbReference>
<accession>A0A4P9XJU1</accession>
<evidence type="ECO:0000313" key="2">
    <source>
        <dbReference type="Proteomes" id="UP000271241"/>
    </source>
</evidence>